<proteinExistence type="predicted"/>
<evidence type="ECO:0000313" key="3">
    <source>
        <dbReference type="Proteomes" id="UP000256763"/>
    </source>
</evidence>
<protein>
    <recommendedName>
        <fullName evidence="1">Carrier domain-containing protein</fullName>
    </recommendedName>
</protein>
<dbReference type="AlphaFoldDB" id="A0A3E0X020"/>
<dbReference type="Gene3D" id="1.10.1200.10">
    <property type="entry name" value="ACP-like"/>
    <property type="match status" value="1"/>
</dbReference>
<organism evidence="2 3">
    <name type="scientific">Alkalilimnicola ehrlichii</name>
    <dbReference type="NCBI Taxonomy" id="351052"/>
    <lineage>
        <taxon>Bacteria</taxon>
        <taxon>Pseudomonadati</taxon>
        <taxon>Pseudomonadota</taxon>
        <taxon>Gammaproteobacteria</taxon>
        <taxon>Chromatiales</taxon>
        <taxon>Ectothiorhodospiraceae</taxon>
        <taxon>Alkalilimnicola</taxon>
    </lineage>
</organism>
<gene>
    <name evidence="2" type="ORF">CAL65_04025</name>
</gene>
<name>A0A3E0X020_9GAMM</name>
<dbReference type="RefSeq" id="WP_116347494.1">
    <property type="nucleotide sequence ID" value="NZ_NFZW01000003.1"/>
</dbReference>
<sequence length="135" mass="14492">MTPTVEAVWSMGSPASERIQPASKYANPTPATSIPDRDVVVEFLIAEVARLADSRAEDISPEDGMIQKGLDSLRLMTLMESIENRFSVDLRLAELADAATVGALAEAIISKLNQGKRIALGEPASRDNALEEVVV</sequence>
<feature type="domain" description="Carrier" evidence="1">
    <location>
        <begin position="35"/>
        <end position="112"/>
    </location>
</feature>
<dbReference type="SUPFAM" id="SSF47336">
    <property type="entry name" value="ACP-like"/>
    <property type="match status" value="1"/>
</dbReference>
<dbReference type="EMBL" id="NFZW01000003">
    <property type="protein sequence ID" value="RFA38525.1"/>
    <property type="molecule type" value="Genomic_DNA"/>
</dbReference>
<reference evidence="3" key="1">
    <citation type="submission" date="2017-05" db="EMBL/GenBank/DDBJ databases">
        <authorList>
            <person name="Sharma S."/>
            <person name="Sidhu C."/>
            <person name="Pinnaka A.K."/>
        </authorList>
    </citation>
    <scope>NUCLEOTIDE SEQUENCE [LARGE SCALE GENOMIC DNA]</scope>
    <source>
        <strain evidence="3">AK93</strain>
    </source>
</reference>
<accession>A0A3E0X020</accession>
<keyword evidence="3" id="KW-1185">Reference proteome</keyword>
<comment type="caution">
    <text evidence="2">The sequence shown here is derived from an EMBL/GenBank/DDBJ whole genome shotgun (WGS) entry which is preliminary data.</text>
</comment>
<dbReference type="PROSITE" id="PS50075">
    <property type="entry name" value="CARRIER"/>
    <property type="match status" value="1"/>
</dbReference>
<dbReference type="Pfam" id="PF00550">
    <property type="entry name" value="PP-binding"/>
    <property type="match status" value="1"/>
</dbReference>
<dbReference type="Proteomes" id="UP000256763">
    <property type="component" value="Unassembled WGS sequence"/>
</dbReference>
<evidence type="ECO:0000313" key="2">
    <source>
        <dbReference type="EMBL" id="RFA38525.1"/>
    </source>
</evidence>
<dbReference type="InterPro" id="IPR036736">
    <property type="entry name" value="ACP-like_sf"/>
</dbReference>
<evidence type="ECO:0000259" key="1">
    <source>
        <dbReference type="PROSITE" id="PS50075"/>
    </source>
</evidence>
<dbReference type="InterPro" id="IPR009081">
    <property type="entry name" value="PP-bd_ACP"/>
</dbReference>